<keyword evidence="2" id="KW-1185">Reference proteome</keyword>
<name>A0A9W5UST3_9ACTN</name>
<organism evidence="1 2">
    <name type="scientific">Micromonospora sediminimaris</name>
    <dbReference type="NCBI Taxonomy" id="547162"/>
    <lineage>
        <taxon>Bacteria</taxon>
        <taxon>Bacillati</taxon>
        <taxon>Actinomycetota</taxon>
        <taxon>Actinomycetes</taxon>
        <taxon>Micromonosporales</taxon>
        <taxon>Micromonosporaceae</taxon>
        <taxon>Micromonospora</taxon>
    </lineage>
</organism>
<protein>
    <submittedName>
        <fullName evidence="1">Uncharacterized protein</fullName>
    </submittedName>
</protein>
<reference evidence="1" key="1">
    <citation type="submission" date="2021-01" db="EMBL/GenBank/DDBJ databases">
        <title>Whole genome shotgun sequence of Verrucosispora sediminis NBRC 107745.</title>
        <authorList>
            <person name="Komaki H."/>
            <person name="Tamura T."/>
        </authorList>
    </citation>
    <scope>NUCLEOTIDE SEQUENCE</scope>
    <source>
        <strain evidence="1">NBRC 107745</strain>
    </source>
</reference>
<comment type="caution">
    <text evidence="1">The sequence shown here is derived from an EMBL/GenBank/DDBJ whole genome shotgun (WGS) entry which is preliminary data.</text>
</comment>
<accession>A0A9W5UST3</accession>
<dbReference type="AlphaFoldDB" id="A0A9W5UST3"/>
<evidence type="ECO:0000313" key="1">
    <source>
        <dbReference type="EMBL" id="GIJ34452.1"/>
    </source>
</evidence>
<proteinExistence type="predicted"/>
<sequence>MHSGTLTISLREELARYPAYTPLQGRLRAIRLDRGQIGWMEKHWRQHRSDS</sequence>
<gene>
    <name evidence="1" type="ORF">Vse01_36000</name>
</gene>
<dbReference type="Proteomes" id="UP000607311">
    <property type="component" value="Unassembled WGS sequence"/>
</dbReference>
<evidence type="ECO:0000313" key="2">
    <source>
        <dbReference type="Proteomes" id="UP000607311"/>
    </source>
</evidence>
<dbReference type="EMBL" id="BOPD01000021">
    <property type="protein sequence ID" value="GIJ34452.1"/>
    <property type="molecule type" value="Genomic_DNA"/>
</dbReference>